<dbReference type="OrthoDB" id="1001734at2"/>
<keyword evidence="1" id="KW-0472">Membrane</keyword>
<keyword evidence="1" id="KW-1133">Transmembrane helix</keyword>
<protein>
    <submittedName>
        <fullName evidence="2">Uncharacterized protein</fullName>
    </submittedName>
</protein>
<keyword evidence="1" id="KW-0812">Transmembrane</keyword>
<gene>
    <name evidence="2" type="ORF">B5G41_04220</name>
</gene>
<organism evidence="2 3">
    <name type="scientific">Alistipes onderdonkii</name>
    <dbReference type="NCBI Taxonomy" id="328813"/>
    <lineage>
        <taxon>Bacteria</taxon>
        <taxon>Pseudomonadati</taxon>
        <taxon>Bacteroidota</taxon>
        <taxon>Bacteroidia</taxon>
        <taxon>Bacteroidales</taxon>
        <taxon>Rikenellaceae</taxon>
        <taxon>Alistipes</taxon>
    </lineage>
</organism>
<name>A0A1Y3QY72_9BACT</name>
<comment type="caution">
    <text evidence="2">The sequence shown here is derived from an EMBL/GenBank/DDBJ whole genome shotgun (WGS) entry which is preliminary data.</text>
</comment>
<sequence>MPTWLIVFLFALGAVALFVVGMSLTLMIKGHHIDSEISTNKNMQRLGIKCAVHETREADGGAGCSDTHSAAGCSGNCSACDIEQTTKKEE</sequence>
<dbReference type="EMBL" id="NFHB01000002">
    <property type="protein sequence ID" value="OUN04596.1"/>
    <property type="molecule type" value="Genomic_DNA"/>
</dbReference>
<feature type="transmembrane region" description="Helical" evidence="1">
    <location>
        <begin position="6"/>
        <end position="28"/>
    </location>
</feature>
<accession>A0A1Y3QY72</accession>
<evidence type="ECO:0000313" key="3">
    <source>
        <dbReference type="Proteomes" id="UP000195772"/>
    </source>
</evidence>
<dbReference type="RefSeq" id="WP_032135076.1">
    <property type="nucleotide sequence ID" value="NZ_AP031440.1"/>
</dbReference>
<evidence type="ECO:0000256" key="1">
    <source>
        <dbReference type="SAM" id="Phobius"/>
    </source>
</evidence>
<evidence type="ECO:0000313" key="2">
    <source>
        <dbReference type="EMBL" id="OUN04596.1"/>
    </source>
</evidence>
<reference evidence="3" key="1">
    <citation type="submission" date="2017-04" db="EMBL/GenBank/DDBJ databases">
        <title>Function of individual gut microbiota members based on whole genome sequencing of pure cultures obtained from chicken caecum.</title>
        <authorList>
            <person name="Medvecky M."/>
            <person name="Cejkova D."/>
            <person name="Polansky O."/>
            <person name="Karasova D."/>
            <person name="Kubasova T."/>
            <person name="Cizek A."/>
            <person name="Rychlik I."/>
        </authorList>
    </citation>
    <scope>NUCLEOTIDE SEQUENCE [LARGE SCALE GENOMIC DNA]</scope>
    <source>
        <strain evidence="3">An90</strain>
    </source>
</reference>
<proteinExistence type="predicted"/>
<dbReference type="AlphaFoldDB" id="A0A1Y3QY72"/>
<dbReference type="Proteomes" id="UP000195772">
    <property type="component" value="Unassembled WGS sequence"/>
</dbReference>